<organism evidence="1 2">
    <name type="scientific">Synaphobranchus kaupii</name>
    <name type="common">Kaup's arrowtooth eel</name>
    <dbReference type="NCBI Taxonomy" id="118154"/>
    <lineage>
        <taxon>Eukaryota</taxon>
        <taxon>Metazoa</taxon>
        <taxon>Chordata</taxon>
        <taxon>Craniata</taxon>
        <taxon>Vertebrata</taxon>
        <taxon>Euteleostomi</taxon>
        <taxon>Actinopterygii</taxon>
        <taxon>Neopterygii</taxon>
        <taxon>Teleostei</taxon>
        <taxon>Anguilliformes</taxon>
        <taxon>Synaphobranchidae</taxon>
        <taxon>Synaphobranchus</taxon>
    </lineage>
</organism>
<evidence type="ECO:0000313" key="1">
    <source>
        <dbReference type="EMBL" id="KAJ8344378.1"/>
    </source>
</evidence>
<dbReference type="EMBL" id="JAINUF010000013">
    <property type="protein sequence ID" value="KAJ8344378.1"/>
    <property type="molecule type" value="Genomic_DNA"/>
</dbReference>
<dbReference type="Proteomes" id="UP001152622">
    <property type="component" value="Chromosome 13"/>
</dbReference>
<evidence type="ECO:0000313" key="2">
    <source>
        <dbReference type="Proteomes" id="UP001152622"/>
    </source>
</evidence>
<reference evidence="1" key="1">
    <citation type="journal article" date="2023" name="Science">
        <title>Genome structures resolve the early diversification of teleost fishes.</title>
        <authorList>
            <person name="Parey E."/>
            <person name="Louis A."/>
            <person name="Montfort J."/>
            <person name="Bouchez O."/>
            <person name="Roques C."/>
            <person name="Iampietro C."/>
            <person name="Lluch J."/>
            <person name="Castinel A."/>
            <person name="Donnadieu C."/>
            <person name="Desvignes T."/>
            <person name="Floi Bucao C."/>
            <person name="Jouanno E."/>
            <person name="Wen M."/>
            <person name="Mejri S."/>
            <person name="Dirks R."/>
            <person name="Jansen H."/>
            <person name="Henkel C."/>
            <person name="Chen W.J."/>
            <person name="Zahm M."/>
            <person name="Cabau C."/>
            <person name="Klopp C."/>
            <person name="Thompson A.W."/>
            <person name="Robinson-Rechavi M."/>
            <person name="Braasch I."/>
            <person name="Lecointre G."/>
            <person name="Bobe J."/>
            <person name="Postlethwait J.H."/>
            <person name="Berthelot C."/>
            <person name="Roest Crollius H."/>
            <person name="Guiguen Y."/>
        </authorList>
    </citation>
    <scope>NUCLEOTIDE SEQUENCE</scope>
    <source>
        <strain evidence="1">WJC10195</strain>
    </source>
</reference>
<name>A0A9Q1ESS6_SYNKA</name>
<proteinExistence type="predicted"/>
<protein>
    <submittedName>
        <fullName evidence="1">Uncharacterized protein</fullName>
    </submittedName>
</protein>
<comment type="caution">
    <text evidence="1">The sequence shown here is derived from an EMBL/GenBank/DDBJ whole genome shotgun (WGS) entry which is preliminary data.</text>
</comment>
<sequence length="164" mass="17506">MHSGKYELEEPGSSVADIPWLAHFALWEHKSYYGTWPARWEGVAAAHRSERRDDELARTQPRIGYAGPDLIPDESCSGSRQRGLGLIKPRLILRGPGGHGCLTGRLGQRGLITCADDYITHRAPLAATGPSSHCCDSPLLAPPAAWLCCHAAAVTGPAGSSAVD</sequence>
<dbReference type="AlphaFoldDB" id="A0A9Q1ESS6"/>
<keyword evidence="2" id="KW-1185">Reference proteome</keyword>
<gene>
    <name evidence="1" type="ORF">SKAU_G00317070</name>
</gene>
<accession>A0A9Q1ESS6</accession>